<dbReference type="RefSeq" id="WP_012640291.1">
    <property type="nucleotide sequence ID" value="NC_011916.1"/>
</dbReference>
<evidence type="ECO:0000259" key="3">
    <source>
        <dbReference type="SMART" id="SM00939"/>
    </source>
</evidence>
<evidence type="ECO:0000313" key="4">
    <source>
        <dbReference type="EMBL" id="ACL95159.1"/>
    </source>
</evidence>
<keyword evidence="1 4" id="KW-0378">Hydrolase</keyword>
<dbReference type="PhylomeDB" id="A0A0H3CA21"/>
<dbReference type="InterPro" id="IPR008979">
    <property type="entry name" value="Galactose-bd-like_sf"/>
</dbReference>
<feature type="region of interest" description="Disordered" evidence="2">
    <location>
        <begin position="75"/>
        <end position="96"/>
    </location>
</feature>
<name>A0A0H3CA21_CAUVN</name>
<dbReference type="KEGG" id="ccs:CCNA_01694"/>
<protein>
    <submittedName>
        <fullName evidence="4">CocE/NonD family hydrolase</fullName>
        <ecNumber evidence="4">3.-.-.-</ecNumber>
    </submittedName>
</protein>
<dbReference type="GO" id="GO:0008239">
    <property type="term" value="F:dipeptidyl-peptidase activity"/>
    <property type="evidence" value="ECO:0007669"/>
    <property type="project" value="InterPro"/>
</dbReference>
<dbReference type="PANTHER" id="PTHR43056">
    <property type="entry name" value="PEPTIDASE S9 PROLYL OLIGOPEPTIDASE"/>
    <property type="match status" value="1"/>
</dbReference>
<evidence type="ECO:0000256" key="1">
    <source>
        <dbReference type="ARBA" id="ARBA00022801"/>
    </source>
</evidence>
<evidence type="ECO:0000256" key="2">
    <source>
        <dbReference type="SAM" id="MobiDB-lite"/>
    </source>
</evidence>
<dbReference type="NCBIfam" id="TIGR00976">
    <property type="entry name" value="CocE_NonD"/>
    <property type="match status" value="1"/>
</dbReference>
<dbReference type="EMBL" id="CP001340">
    <property type="protein sequence ID" value="ACL95159.1"/>
    <property type="molecule type" value="Genomic_DNA"/>
</dbReference>
<dbReference type="PANTHER" id="PTHR43056:SF10">
    <property type="entry name" value="COCE_NOND FAMILY, PUTATIVE (AFU_ORTHOLOGUE AFUA_7G00600)-RELATED"/>
    <property type="match status" value="1"/>
</dbReference>
<dbReference type="OrthoDB" id="9806163at2"/>
<dbReference type="Gene3D" id="3.40.50.1820">
    <property type="entry name" value="alpha/beta hydrolase"/>
    <property type="match status" value="1"/>
</dbReference>
<dbReference type="SMART" id="SM00939">
    <property type="entry name" value="PepX_C"/>
    <property type="match status" value="1"/>
</dbReference>
<organism evidence="4 5">
    <name type="scientific">Caulobacter vibrioides (strain NA1000 / CB15N)</name>
    <name type="common">Caulobacter crescentus</name>
    <dbReference type="NCBI Taxonomy" id="565050"/>
    <lineage>
        <taxon>Bacteria</taxon>
        <taxon>Pseudomonadati</taxon>
        <taxon>Pseudomonadota</taxon>
        <taxon>Alphaproteobacteria</taxon>
        <taxon>Caulobacterales</taxon>
        <taxon>Caulobacteraceae</taxon>
        <taxon>Caulobacter</taxon>
    </lineage>
</organism>
<accession>A0A0H3CA21</accession>
<gene>
    <name evidence="4" type="ordered locus">CCNA_01694</name>
</gene>
<dbReference type="AlphaFoldDB" id="A0A0H3CA21"/>
<dbReference type="InterPro" id="IPR029058">
    <property type="entry name" value="AB_hydrolase_fold"/>
</dbReference>
<dbReference type="InterPro" id="IPR005674">
    <property type="entry name" value="CocE/Ser_esterase"/>
</dbReference>
<keyword evidence="5" id="KW-1185">Reference proteome</keyword>
<sequence>MQAAVRSGGPVLNPALSIDRHEGHSACQPPDDVHVTRDVMVTMRDGVRLAIDIYRPAIAGEPTHAPLPVLLERTPYDKRGTNHGDRTRDDPIPKSKPDLAVQFVRGGYVVAIQDCRGRYASEGVFEKYLGEGADGYDTIAWLAAQPWCDGRVATYGLSYGAHVQSAAACLAPPALAAMFLDSGGFSSAYHSGIRQGGAFELKQATWAYKHALLSPETQRDPARLAALEAQDLKAWFTRMPWMEGHSPLSAAPEYEKYLLDQWRTGLFGPYWTQTGVYARGAYDTYADVPMVHMSSWYDPYAVTATENFLGLSGRKRSPVKLILGPWTHGQRSVTHAGDVDFGPEATLDGALAKDYVALRLAWFDAWLKPDQHAKDPLPPVKLFVMGGGSGRKTPEGRLDHGGHWRDETAWPPQGARVTDFFLSATGGLSTAREVVDEAFLEYVHDPLNPVPTIGGAIASGAPVMEPGAFDQREGPHIFGCLPPYRALRDREDVLAFETPPLETDLEVIGPIRARLFVSSDGVDTDFTVKLIDVHPPSEDYPDGFAMNLTHGILRARYRERFDWETWMTPGEVCFIEIEAFPTANRFLKGHRIRLDISSSNFPHFDVNPNTDEPEGYGFTPRRAKNRVYMDAQRPSRLLLPIVTR</sequence>
<proteinExistence type="predicted"/>
<feature type="domain" description="Xaa-Pro dipeptidyl-peptidase C-terminal" evidence="3">
    <location>
        <begin position="360"/>
        <end position="638"/>
    </location>
</feature>
<dbReference type="Pfam" id="PF08530">
    <property type="entry name" value="PepX_C"/>
    <property type="match status" value="1"/>
</dbReference>
<dbReference type="InterPro" id="IPR013736">
    <property type="entry name" value="Xaa-Pro_dipept_C"/>
</dbReference>
<dbReference type="SUPFAM" id="SSF53474">
    <property type="entry name" value="alpha/beta-Hydrolases"/>
    <property type="match status" value="1"/>
</dbReference>
<dbReference type="EC" id="3.-.-.-" evidence="4"/>
<dbReference type="InterPro" id="IPR050585">
    <property type="entry name" value="Xaa-Pro_dipeptidyl-ppase/CocE"/>
</dbReference>
<dbReference type="Proteomes" id="UP000001364">
    <property type="component" value="Chromosome"/>
</dbReference>
<dbReference type="RefSeq" id="YP_002517067.1">
    <property type="nucleotide sequence ID" value="NC_011916.1"/>
</dbReference>
<dbReference type="Pfam" id="PF02129">
    <property type="entry name" value="Peptidase_S15"/>
    <property type="match status" value="1"/>
</dbReference>
<dbReference type="GeneID" id="7331754"/>
<dbReference type="HOGENOM" id="CLU_015590_5_1_5"/>
<dbReference type="InterPro" id="IPR000383">
    <property type="entry name" value="Xaa-Pro-like_dom"/>
</dbReference>
<dbReference type="Gene3D" id="2.60.120.260">
    <property type="entry name" value="Galactose-binding domain-like"/>
    <property type="match status" value="1"/>
</dbReference>
<dbReference type="SUPFAM" id="SSF49785">
    <property type="entry name" value="Galactose-binding domain-like"/>
    <property type="match status" value="1"/>
</dbReference>
<evidence type="ECO:0000313" key="5">
    <source>
        <dbReference type="Proteomes" id="UP000001364"/>
    </source>
</evidence>
<reference evidence="4 5" key="1">
    <citation type="journal article" date="2010" name="J. Bacteriol.">
        <title>The genetic basis of laboratory adaptation in Caulobacter crescentus.</title>
        <authorList>
            <person name="Marks M.E."/>
            <person name="Castro-Rojas C.M."/>
            <person name="Teiling C."/>
            <person name="Du L."/>
            <person name="Kapatral V."/>
            <person name="Walunas T.L."/>
            <person name="Crosson S."/>
        </authorList>
    </citation>
    <scope>NUCLEOTIDE SEQUENCE [LARGE SCALE GENOMIC DNA]</scope>
    <source>
        <strain evidence="5">NA1000 / CB15N</strain>
    </source>
</reference>
<dbReference type="Gene3D" id="1.10.3020.10">
    <property type="entry name" value="alpha-amino acid ester hydrolase ( Helical cap domain)"/>
    <property type="match status" value="1"/>
</dbReference>
<dbReference type="PATRIC" id="fig|565050.3.peg.1668"/>